<evidence type="ECO:0000313" key="2">
    <source>
        <dbReference type="Proteomes" id="UP000824533"/>
    </source>
</evidence>
<reference evidence="1 2" key="1">
    <citation type="journal article" date="2021" name="Front. Genet.">
        <title>Chromosome-Level Genome Assembly Reveals Significant Gene Expansion in the Toll and IMD Signaling Pathways of Dendrolimus kikuchii.</title>
        <authorList>
            <person name="Zhou J."/>
            <person name="Wu P."/>
            <person name="Xiong Z."/>
            <person name="Liu N."/>
            <person name="Zhao N."/>
            <person name="Ji M."/>
            <person name="Qiu Y."/>
            <person name="Yang B."/>
        </authorList>
    </citation>
    <scope>NUCLEOTIDE SEQUENCE [LARGE SCALE GENOMIC DNA]</scope>
    <source>
        <strain evidence="1">Ann1</strain>
    </source>
</reference>
<dbReference type="Proteomes" id="UP000824533">
    <property type="component" value="Linkage Group LG16"/>
</dbReference>
<comment type="caution">
    <text evidence="1">The sequence shown here is derived from an EMBL/GenBank/DDBJ whole genome shotgun (WGS) entry which is preliminary data.</text>
</comment>
<protein>
    <submittedName>
        <fullName evidence="1">Uncharacterized protein</fullName>
    </submittedName>
</protein>
<organism evidence="1 2">
    <name type="scientific">Dendrolimus kikuchii</name>
    <dbReference type="NCBI Taxonomy" id="765133"/>
    <lineage>
        <taxon>Eukaryota</taxon>
        <taxon>Metazoa</taxon>
        <taxon>Ecdysozoa</taxon>
        <taxon>Arthropoda</taxon>
        <taxon>Hexapoda</taxon>
        <taxon>Insecta</taxon>
        <taxon>Pterygota</taxon>
        <taxon>Neoptera</taxon>
        <taxon>Endopterygota</taxon>
        <taxon>Lepidoptera</taxon>
        <taxon>Glossata</taxon>
        <taxon>Ditrysia</taxon>
        <taxon>Bombycoidea</taxon>
        <taxon>Lasiocampidae</taxon>
        <taxon>Dendrolimus</taxon>
    </lineage>
</organism>
<evidence type="ECO:0000313" key="1">
    <source>
        <dbReference type="EMBL" id="KAJ0175348.1"/>
    </source>
</evidence>
<name>A0ACC1CUY1_9NEOP</name>
<keyword evidence="2" id="KW-1185">Reference proteome</keyword>
<dbReference type="EMBL" id="CM034402">
    <property type="protein sequence ID" value="KAJ0175348.1"/>
    <property type="molecule type" value="Genomic_DNA"/>
</dbReference>
<accession>A0ACC1CUY1</accession>
<sequence>MSSVRLSFVSVGRIAVRRNAQMTSGGQSCRTLRRTCPRALSTCTVLCKSPTEQPPGPPHPHPPKEAATAGTTSGGKKSGSGNGVLTCPKCGDPCTHVETFVSSTRFVKCDKCHHFFVVLSEVDTKKSIKDNADNKSGFYRKPPPPPKKIFEYLNKHVVGQEYAKKVLSVAVYNHYKRIYNNVTSGSSTDAHHPLHHTHRDLLHLSNGSSSGGGAEVLERQHHDLRLDKSNVLLLGPTGCGKTLLAQTIAQCLDVPFAICDCTTLTQAGYVGEDIESVIAKLLQDANFNVERAQTGIVFLDEVDKIGAVPGIHQLRDVGGEGVQQGMLKMLEGAVVSVPERNSRKLRGDAVQVDTTNILFVASGAYNGLDRLVQRRSNEKYLGFGAWDSRAGRRAATQAAANDASPLESARAEGEERDAWLRKVQARDLIDFGMIPEFVGRFPVLVPFHSLNQDLLVRILTEPKNAMVSQYKLLFAMDKCELSFSEEALRAVAALAMERKTGARGLRAIMENLLLEVMFEIPGSDVVSVHIHEGCVARGEPPTVARREPDSHEMDDWPSTQTQQKPAATLPCI</sequence>
<gene>
    <name evidence="1" type="ORF">K1T71_009489</name>
</gene>
<proteinExistence type="predicted"/>